<gene>
    <name evidence="1" type="primary">AVEN_214133_1</name>
    <name evidence="1" type="ORF">NPIL_43821</name>
</gene>
<reference evidence="1" key="1">
    <citation type="submission" date="2020-08" db="EMBL/GenBank/DDBJ databases">
        <title>Multicomponent nature underlies the extraordinary mechanical properties of spider dragline silk.</title>
        <authorList>
            <person name="Kono N."/>
            <person name="Nakamura H."/>
            <person name="Mori M."/>
            <person name="Yoshida Y."/>
            <person name="Ohtoshi R."/>
            <person name="Malay A.D."/>
            <person name="Moran D.A.P."/>
            <person name="Tomita M."/>
            <person name="Numata K."/>
            <person name="Arakawa K."/>
        </authorList>
    </citation>
    <scope>NUCLEOTIDE SEQUENCE</scope>
</reference>
<sequence length="97" mass="11180">MKGHCSYWITDGDRPRQDELSFGPVNKVQEKSTALCLFRQCRVTKKKKFYWGRLSSSLCSVFLTAKSFLLFLSLLPVNFSFFCLFLGRSSTLPILSR</sequence>
<comment type="caution">
    <text evidence="1">The sequence shown here is derived from an EMBL/GenBank/DDBJ whole genome shotgun (WGS) entry which is preliminary data.</text>
</comment>
<evidence type="ECO:0000313" key="1">
    <source>
        <dbReference type="EMBL" id="GFT38637.1"/>
    </source>
</evidence>
<dbReference type="Proteomes" id="UP000887013">
    <property type="component" value="Unassembled WGS sequence"/>
</dbReference>
<organism evidence="1 2">
    <name type="scientific">Nephila pilipes</name>
    <name type="common">Giant wood spider</name>
    <name type="synonym">Nephila maculata</name>
    <dbReference type="NCBI Taxonomy" id="299642"/>
    <lineage>
        <taxon>Eukaryota</taxon>
        <taxon>Metazoa</taxon>
        <taxon>Ecdysozoa</taxon>
        <taxon>Arthropoda</taxon>
        <taxon>Chelicerata</taxon>
        <taxon>Arachnida</taxon>
        <taxon>Araneae</taxon>
        <taxon>Araneomorphae</taxon>
        <taxon>Entelegynae</taxon>
        <taxon>Araneoidea</taxon>
        <taxon>Nephilidae</taxon>
        <taxon>Nephila</taxon>
    </lineage>
</organism>
<dbReference type="AlphaFoldDB" id="A0A8X6NXI4"/>
<evidence type="ECO:0000313" key="2">
    <source>
        <dbReference type="Proteomes" id="UP000887013"/>
    </source>
</evidence>
<proteinExistence type="predicted"/>
<keyword evidence="2" id="KW-1185">Reference proteome</keyword>
<accession>A0A8X6NXI4</accession>
<name>A0A8X6NXI4_NEPPI</name>
<dbReference type="OrthoDB" id="10474682at2759"/>
<dbReference type="EMBL" id="BMAW01109482">
    <property type="protein sequence ID" value="GFT38637.1"/>
    <property type="molecule type" value="Genomic_DNA"/>
</dbReference>
<protein>
    <submittedName>
        <fullName evidence="1">Uncharacterized protein</fullName>
    </submittedName>
</protein>